<evidence type="ECO:0000313" key="4">
    <source>
        <dbReference type="RefSeq" id="XP_055892819.1"/>
    </source>
</evidence>
<keyword evidence="2" id="KW-0812">Transmembrane</keyword>
<gene>
    <name evidence="4" type="primary">LOC106053012</name>
</gene>
<evidence type="ECO:0000256" key="2">
    <source>
        <dbReference type="SAM" id="Phobius"/>
    </source>
</evidence>
<protein>
    <submittedName>
        <fullName evidence="4">Uncharacterized protein LOC106053012 isoform X1</fullName>
    </submittedName>
</protein>
<dbReference type="Gene3D" id="1.20.1070.10">
    <property type="entry name" value="Rhodopsin 7-helix transmembrane proteins"/>
    <property type="match status" value="1"/>
</dbReference>
<feature type="transmembrane region" description="Helical" evidence="2">
    <location>
        <begin position="129"/>
        <end position="149"/>
    </location>
</feature>
<feature type="transmembrane region" description="Helical" evidence="2">
    <location>
        <begin position="86"/>
        <end position="109"/>
    </location>
</feature>
<keyword evidence="2" id="KW-1133">Transmembrane helix</keyword>
<dbReference type="OrthoDB" id="6071317at2759"/>
<feature type="compositionally biased region" description="Basic and acidic residues" evidence="1">
    <location>
        <begin position="524"/>
        <end position="550"/>
    </location>
</feature>
<name>A0A9W3B022_BIOGL</name>
<reference evidence="4" key="1">
    <citation type="submission" date="2025-08" db="UniProtKB">
        <authorList>
            <consortium name="RefSeq"/>
        </authorList>
    </citation>
    <scope>IDENTIFICATION</scope>
</reference>
<feature type="transmembrane region" description="Helical" evidence="2">
    <location>
        <begin position="232"/>
        <end position="250"/>
    </location>
</feature>
<dbReference type="OMA" id="FEVRIAH"/>
<keyword evidence="2" id="KW-0472">Membrane</keyword>
<dbReference type="Proteomes" id="UP001165740">
    <property type="component" value="Chromosome 7"/>
</dbReference>
<dbReference type="RefSeq" id="XP_055892819.1">
    <property type="nucleotide sequence ID" value="XM_056036844.1"/>
</dbReference>
<dbReference type="GeneID" id="106053012"/>
<feature type="transmembrane region" description="Helical" evidence="2">
    <location>
        <begin position="54"/>
        <end position="74"/>
    </location>
</feature>
<feature type="transmembrane region" description="Helical" evidence="2">
    <location>
        <begin position="330"/>
        <end position="346"/>
    </location>
</feature>
<sequence length="560" mass="63966">MEIDPEVHATGERKVYEPESHWYTLNHTSHNDDKFYENFTIYHNATGIMEVTTLATSALFVAGVFFNITAIGVFGCSPFNRMSFTIYMKIICCFNIAVLFLGMIQHHSFILDLQPDADTGERKKLCVQILWFILVLEHSRAFSIALVIYNRIKAQRTPDAHNKSLIALRIPVLTNATMMLLCTVPVSSYVEEYIDATSFYNRSECVFAFLKPYNTAHFTGLLMSNMALLEETVNVSLICILMLEIMLKHWRLRRALAREKMNARASASDQLLSVMMALKRSYPKGGSTATKETDEMHNYATGRMSDSMETSYVSLVDYDGKKEFLLGRDSAATSMTVAMVIFHLLTSGPRRLQHTPVINEYIPEVMVRSFNLLAVLDIIQYCYMAVMFAVLCASSSLYRSEAYKMIFEMNIDSAQSDASLANAARVMNTLLRRGSHEAHRVKSKSMSTVSKEYGAVIESFELDKNALMLLTTDDHRPLPVMQTSVEVLEGRTQYTLDNMFSDTDLDYARQKAFREKKLKEMLSERHTFRQQERSASREKKRREMITEIQKKSSTTVKNDE</sequence>
<keyword evidence="3" id="KW-1185">Reference proteome</keyword>
<accession>A0A9W3B022</accession>
<proteinExistence type="predicted"/>
<dbReference type="SUPFAM" id="SSF81321">
    <property type="entry name" value="Family A G protein-coupled receptor-like"/>
    <property type="match status" value="1"/>
</dbReference>
<evidence type="ECO:0000256" key="1">
    <source>
        <dbReference type="SAM" id="MobiDB-lite"/>
    </source>
</evidence>
<feature type="compositionally biased region" description="Polar residues" evidence="1">
    <location>
        <begin position="551"/>
        <end position="560"/>
    </location>
</feature>
<evidence type="ECO:0000313" key="3">
    <source>
        <dbReference type="Proteomes" id="UP001165740"/>
    </source>
</evidence>
<dbReference type="AlphaFoldDB" id="A0A9W3B022"/>
<feature type="transmembrane region" description="Helical" evidence="2">
    <location>
        <begin position="378"/>
        <end position="398"/>
    </location>
</feature>
<feature type="transmembrane region" description="Helical" evidence="2">
    <location>
        <begin position="170"/>
        <end position="190"/>
    </location>
</feature>
<organism evidence="3 4">
    <name type="scientific">Biomphalaria glabrata</name>
    <name type="common">Bloodfluke planorb</name>
    <name type="synonym">Freshwater snail</name>
    <dbReference type="NCBI Taxonomy" id="6526"/>
    <lineage>
        <taxon>Eukaryota</taxon>
        <taxon>Metazoa</taxon>
        <taxon>Spiralia</taxon>
        <taxon>Lophotrochozoa</taxon>
        <taxon>Mollusca</taxon>
        <taxon>Gastropoda</taxon>
        <taxon>Heterobranchia</taxon>
        <taxon>Euthyneura</taxon>
        <taxon>Panpulmonata</taxon>
        <taxon>Hygrophila</taxon>
        <taxon>Lymnaeoidea</taxon>
        <taxon>Planorbidae</taxon>
        <taxon>Biomphalaria</taxon>
    </lineage>
</organism>
<feature type="region of interest" description="Disordered" evidence="1">
    <location>
        <begin position="524"/>
        <end position="560"/>
    </location>
</feature>